<comment type="subunit">
    <text evidence="4">Heterodimer of a large and a small subunit.</text>
</comment>
<keyword evidence="18" id="KW-1185">Reference proteome</keyword>
<dbReference type="InterPro" id="IPR006137">
    <property type="entry name" value="NADH_UbQ_OxRdtase-like_20kDa"/>
</dbReference>
<feature type="compositionally biased region" description="Basic and acidic residues" evidence="14">
    <location>
        <begin position="353"/>
        <end position="374"/>
    </location>
</feature>
<keyword evidence="6 13" id="KW-0004">4Fe-4S</keyword>
<keyword evidence="7 13" id="KW-0479">Metal-binding</keyword>
<feature type="binding site" evidence="13">
    <location>
        <position position="231"/>
    </location>
    <ligand>
        <name>[4Fe-4S] cluster</name>
        <dbReference type="ChEBI" id="CHEBI:49883"/>
        <label>2</label>
    </ligand>
</feature>
<evidence type="ECO:0000259" key="15">
    <source>
        <dbReference type="Pfam" id="PF01058"/>
    </source>
</evidence>
<dbReference type="GO" id="GO:0044569">
    <property type="term" value="C:[Ni-Fe] hydrogenase complex"/>
    <property type="evidence" value="ECO:0007669"/>
    <property type="project" value="TreeGrafter"/>
</dbReference>
<dbReference type="Proteomes" id="UP000559117">
    <property type="component" value="Unassembled WGS sequence"/>
</dbReference>
<evidence type="ECO:0000259" key="16">
    <source>
        <dbReference type="Pfam" id="PF14720"/>
    </source>
</evidence>
<evidence type="ECO:0000256" key="11">
    <source>
        <dbReference type="ARBA" id="ARBA00023014"/>
    </source>
</evidence>
<sequence>MEKYDSIWDMYRKKGISRRSFIKTCTAMTALLGLAPTMLPKVVEAAEKRLPVVIWLHGHECTGCSEAFIRSGAPMTSDVILNMIALEYDDTLSAASGEPFEHHLQEVIKEYKGKYILAVEGAVPPDASGGYCMVGGKSFLEQIKEVADGAAAVIAYGTCAAWGGIQAARPNPTQAVSISDVIKNKPIINVPGCPPIPEVMTGVIAHYAMFGELPPLDNKNCPKQFYGNRIHDTCYRRPFFDAGMFANDFNDAGAKAGWCLYKLGCRGPETYASCGSMRWWNGLSYPIQSGHGCIGCTSKNFWDNDPFYQRLPEVAGLGLGNIDKIGAVATGALAVGITAHLATSAVQKKKRDKKEAEKIKQALEEQDRQSKRKD</sequence>
<comment type="cofactor">
    <cofactor evidence="1">
        <name>[4Fe-4S] cluster</name>
        <dbReference type="ChEBI" id="CHEBI:49883"/>
    </cofactor>
</comment>
<dbReference type="InterPro" id="IPR019546">
    <property type="entry name" value="TAT_signal_bac_arc"/>
</dbReference>
<keyword evidence="13" id="KW-0003">3Fe-4S</keyword>
<evidence type="ECO:0000256" key="3">
    <source>
        <dbReference type="ARBA" id="ARBA00006605"/>
    </source>
</evidence>
<keyword evidence="12" id="KW-0472">Membrane</keyword>
<evidence type="ECO:0000256" key="12">
    <source>
        <dbReference type="ARBA" id="ARBA00023136"/>
    </source>
</evidence>
<feature type="binding site" evidence="13">
    <location>
        <position position="64"/>
    </location>
    <ligand>
        <name>[4Fe-4S] cluster</name>
        <dbReference type="ChEBI" id="CHEBI:49883"/>
        <label>1</label>
    </ligand>
</feature>
<proteinExistence type="inferred from homology"/>
<dbReference type="Pfam" id="PF01058">
    <property type="entry name" value="Oxidored_q6"/>
    <property type="match status" value="1"/>
</dbReference>
<dbReference type="AlphaFoldDB" id="A0A840UCF7"/>
<evidence type="ECO:0000256" key="8">
    <source>
        <dbReference type="ARBA" id="ARBA00022729"/>
    </source>
</evidence>
<dbReference type="EMBL" id="JACHFH010000004">
    <property type="protein sequence ID" value="MBB5335411.1"/>
    <property type="molecule type" value="Genomic_DNA"/>
</dbReference>
<dbReference type="RefSeq" id="WP_183859361.1">
    <property type="nucleotide sequence ID" value="NZ_JACHFH010000004.1"/>
</dbReference>
<dbReference type="Gene3D" id="4.10.480.10">
    <property type="entry name" value="Cytochrome-c3 hydrogenase, C-terminal domain"/>
    <property type="match status" value="1"/>
</dbReference>
<dbReference type="InterPro" id="IPR037024">
    <property type="entry name" value="NiFe_Hase_small_N_sf"/>
</dbReference>
<dbReference type="SUPFAM" id="SSF56770">
    <property type="entry name" value="HydA/Nqo6-like"/>
    <property type="match status" value="1"/>
</dbReference>
<dbReference type="NCBIfam" id="TIGR00391">
    <property type="entry name" value="hydA"/>
    <property type="match status" value="1"/>
</dbReference>
<dbReference type="Gene3D" id="3.40.50.700">
    <property type="entry name" value="NADH:ubiquinone oxidoreductase-like, 20kDa subunit"/>
    <property type="match status" value="1"/>
</dbReference>
<protein>
    <submittedName>
        <fullName evidence="17">Hydrogenase small subunit</fullName>
        <ecNumber evidence="17">1.12.99.6</ecNumber>
    </submittedName>
</protein>
<feature type="binding site" evidence="13">
    <location>
        <position position="193"/>
    </location>
    <ligand>
        <name>[4Fe-4S] cluster</name>
        <dbReference type="ChEBI" id="CHEBI:49883"/>
        <label>1</label>
    </ligand>
</feature>
<keyword evidence="5" id="KW-1003">Cell membrane</keyword>
<reference evidence="17 18" key="1">
    <citation type="submission" date="2020-08" db="EMBL/GenBank/DDBJ databases">
        <title>Genomic Encyclopedia of Type Strains, Phase IV (KMG-IV): sequencing the most valuable type-strain genomes for metagenomic binning, comparative biology and taxonomic classification.</title>
        <authorList>
            <person name="Goeker M."/>
        </authorList>
    </citation>
    <scope>NUCLEOTIDE SEQUENCE [LARGE SCALE GENOMIC DNA]</scope>
    <source>
        <strain evidence="17 18">DSM 24661</strain>
    </source>
</reference>
<feature type="domain" description="Cytochrome-c3 hydrogenase C-terminal" evidence="16">
    <location>
        <begin position="226"/>
        <end position="308"/>
    </location>
</feature>
<organism evidence="17 18">
    <name type="scientific">Pectinatus brassicae</name>
    <dbReference type="NCBI Taxonomy" id="862415"/>
    <lineage>
        <taxon>Bacteria</taxon>
        <taxon>Bacillati</taxon>
        <taxon>Bacillota</taxon>
        <taxon>Negativicutes</taxon>
        <taxon>Selenomonadales</taxon>
        <taxon>Selenomonadaceae</taxon>
        <taxon>Pectinatus</taxon>
    </lineage>
</organism>
<dbReference type="InterPro" id="IPR001821">
    <property type="entry name" value="NiFe_hydrogenase_ssu"/>
</dbReference>
<dbReference type="PIRSF" id="PIRSF000310">
    <property type="entry name" value="NiFe_hyd_ssu"/>
    <property type="match status" value="1"/>
</dbReference>
<dbReference type="GO" id="GO:0009375">
    <property type="term" value="C:ferredoxin hydrogenase complex"/>
    <property type="evidence" value="ECO:0007669"/>
    <property type="project" value="InterPro"/>
</dbReference>
<accession>A0A840UCF7</accession>
<feature type="binding site" evidence="13">
    <location>
        <position position="274"/>
    </location>
    <ligand>
        <name>[3Fe-4S] cluster</name>
        <dbReference type="ChEBI" id="CHEBI:21137"/>
    </ligand>
</feature>
<evidence type="ECO:0000256" key="5">
    <source>
        <dbReference type="ARBA" id="ARBA00022475"/>
    </source>
</evidence>
<keyword evidence="10 13" id="KW-0408">Iron</keyword>
<dbReference type="InterPro" id="IPR027394">
    <property type="entry name" value="Cytochrome-c3_hydrogenase_C"/>
</dbReference>
<name>A0A840UCF7_9FIRM</name>
<feature type="binding site" evidence="13">
    <location>
        <position position="234"/>
    </location>
    <ligand>
        <name>[4Fe-4S] cluster</name>
        <dbReference type="ChEBI" id="CHEBI:49883"/>
        <label>2</label>
    </ligand>
</feature>
<evidence type="ECO:0000256" key="14">
    <source>
        <dbReference type="SAM" id="MobiDB-lite"/>
    </source>
</evidence>
<dbReference type="GO" id="GO:0046872">
    <property type="term" value="F:metal ion binding"/>
    <property type="evidence" value="ECO:0007669"/>
    <property type="project" value="UniProtKB-KW"/>
</dbReference>
<feature type="binding site" evidence="13">
    <location>
        <position position="265"/>
    </location>
    <ligand>
        <name>[4Fe-4S] cluster</name>
        <dbReference type="ChEBI" id="CHEBI:49883"/>
        <label>2</label>
    </ligand>
</feature>
<feature type="domain" description="NADH:ubiquinone oxidoreductase-like 20kDa subunit" evidence="15">
    <location>
        <begin position="61"/>
        <end position="206"/>
    </location>
</feature>
<evidence type="ECO:0000313" key="18">
    <source>
        <dbReference type="Proteomes" id="UP000559117"/>
    </source>
</evidence>
<evidence type="ECO:0000256" key="9">
    <source>
        <dbReference type="ARBA" id="ARBA00023002"/>
    </source>
</evidence>
<dbReference type="EC" id="1.12.99.6" evidence="17"/>
<dbReference type="InterPro" id="IPR006311">
    <property type="entry name" value="TAT_signal"/>
</dbReference>
<evidence type="ECO:0000256" key="10">
    <source>
        <dbReference type="ARBA" id="ARBA00023004"/>
    </source>
</evidence>
<feature type="binding site" evidence="13">
    <location>
        <position position="61"/>
    </location>
    <ligand>
        <name>[4Fe-4S] cluster</name>
        <dbReference type="ChEBI" id="CHEBI:49883"/>
        <label>1</label>
    </ligand>
</feature>
<keyword evidence="9 17" id="KW-0560">Oxidoreductase</keyword>
<dbReference type="InterPro" id="IPR037148">
    <property type="entry name" value="NiFe-Hase_small_C_sf"/>
</dbReference>
<dbReference type="GO" id="GO:0009061">
    <property type="term" value="P:anaerobic respiration"/>
    <property type="evidence" value="ECO:0007669"/>
    <property type="project" value="TreeGrafter"/>
</dbReference>
<dbReference type="GO" id="GO:0051539">
    <property type="term" value="F:4 iron, 4 sulfur cluster binding"/>
    <property type="evidence" value="ECO:0007669"/>
    <property type="project" value="UniProtKB-KW"/>
</dbReference>
<dbReference type="GO" id="GO:0005886">
    <property type="term" value="C:plasma membrane"/>
    <property type="evidence" value="ECO:0007669"/>
    <property type="project" value="UniProtKB-SubCell"/>
</dbReference>
<dbReference type="GO" id="GO:0008901">
    <property type="term" value="F:ferredoxin hydrogenase activity"/>
    <property type="evidence" value="ECO:0007669"/>
    <property type="project" value="InterPro"/>
</dbReference>
<dbReference type="PRINTS" id="PR00614">
    <property type="entry name" value="NIHGNASESMLL"/>
</dbReference>
<gene>
    <name evidence="17" type="ORF">HNR32_000532</name>
</gene>
<comment type="subcellular location">
    <subcellularLocation>
        <location evidence="2">Cell membrane</location>
    </subcellularLocation>
</comment>
<evidence type="ECO:0000256" key="13">
    <source>
        <dbReference type="PIRSR" id="PIRSR000310-1"/>
    </source>
</evidence>
<comment type="similarity">
    <text evidence="3">Belongs to the [NiFe]/[NiFeSe] hydrogenase small subunit family.</text>
</comment>
<evidence type="ECO:0000256" key="4">
    <source>
        <dbReference type="ARBA" id="ARBA00011771"/>
    </source>
</evidence>
<evidence type="ECO:0000256" key="7">
    <source>
        <dbReference type="ARBA" id="ARBA00022723"/>
    </source>
</evidence>
<dbReference type="GO" id="GO:0051538">
    <property type="term" value="F:3 iron, 4 sulfur cluster binding"/>
    <property type="evidence" value="ECO:0007669"/>
    <property type="project" value="UniProtKB-KW"/>
</dbReference>
<evidence type="ECO:0000256" key="1">
    <source>
        <dbReference type="ARBA" id="ARBA00001966"/>
    </source>
</evidence>
<dbReference type="NCBIfam" id="TIGR01409">
    <property type="entry name" value="TAT_signal_seq"/>
    <property type="match status" value="1"/>
</dbReference>
<evidence type="ECO:0000256" key="2">
    <source>
        <dbReference type="ARBA" id="ARBA00004236"/>
    </source>
</evidence>
<feature type="binding site" evidence="13">
    <location>
        <position position="259"/>
    </location>
    <ligand>
        <name>[4Fe-4S] cluster</name>
        <dbReference type="ChEBI" id="CHEBI:49883"/>
        <label>2</label>
    </ligand>
</feature>
<dbReference type="Pfam" id="PF14720">
    <property type="entry name" value="NiFe_hyd_SSU_C"/>
    <property type="match status" value="1"/>
</dbReference>
<keyword evidence="8" id="KW-0732">Signal</keyword>
<feature type="binding site" evidence="13">
    <location>
        <position position="159"/>
    </location>
    <ligand>
        <name>[4Fe-4S] cluster</name>
        <dbReference type="ChEBI" id="CHEBI:49883"/>
        <label>1</label>
    </ligand>
</feature>
<evidence type="ECO:0000313" key="17">
    <source>
        <dbReference type="EMBL" id="MBB5335411.1"/>
    </source>
</evidence>
<dbReference type="GO" id="GO:0033748">
    <property type="term" value="F:hydrogenase (acceptor) activity"/>
    <property type="evidence" value="ECO:0007669"/>
    <property type="project" value="UniProtKB-EC"/>
</dbReference>
<feature type="binding site" evidence="13">
    <location>
        <position position="293"/>
    </location>
    <ligand>
        <name>[3Fe-4S] cluster</name>
        <dbReference type="ChEBI" id="CHEBI:21137"/>
    </ligand>
</feature>
<feature type="region of interest" description="Disordered" evidence="14">
    <location>
        <begin position="348"/>
        <end position="374"/>
    </location>
</feature>
<keyword evidence="11 13" id="KW-0411">Iron-sulfur</keyword>
<dbReference type="PANTHER" id="PTHR30013:SF6">
    <property type="entry name" value="HYDROGENASE-1 SMALL CHAIN"/>
    <property type="match status" value="1"/>
</dbReference>
<comment type="caution">
    <text evidence="17">The sequence shown here is derived from an EMBL/GenBank/DDBJ whole genome shotgun (WGS) entry which is preliminary data.</text>
</comment>
<dbReference type="PANTHER" id="PTHR30013">
    <property type="entry name" value="NIFE / NIFESE HYDROGENASE SMALL SUBUNIT FAMILY MEMBER"/>
    <property type="match status" value="1"/>
</dbReference>
<dbReference type="GO" id="GO:0009055">
    <property type="term" value="F:electron transfer activity"/>
    <property type="evidence" value="ECO:0007669"/>
    <property type="project" value="TreeGrafter"/>
</dbReference>
<feature type="binding site" evidence="13">
    <location>
        <position position="296"/>
    </location>
    <ligand>
        <name>[3Fe-4S] cluster</name>
        <dbReference type="ChEBI" id="CHEBI:21137"/>
    </ligand>
</feature>
<dbReference type="PROSITE" id="PS51318">
    <property type="entry name" value="TAT"/>
    <property type="match status" value="1"/>
</dbReference>
<evidence type="ECO:0000256" key="6">
    <source>
        <dbReference type="ARBA" id="ARBA00022485"/>
    </source>
</evidence>